<keyword evidence="3" id="KW-1185">Reference proteome</keyword>
<organism evidence="2 3">
    <name type="scientific">Parasitella parasitica</name>
    <dbReference type="NCBI Taxonomy" id="35722"/>
    <lineage>
        <taxon>Eukaryota</taxon>
        <taxon>Fungi</taxon>
        <taxon>Fungi incertae sedis</taxon>
        <taxon>Mucoromycota</taxon>
        <taxon>Mucoromycotina</taxon>
        <taxon>Mucoromycetes</taxon>
        <taxon>Mucorales</taxon>
        <taxon>Mucorineae</taxon>
        <taxon>Mucoraceae</taxon>
        <taxon>Parasitella</taxon>
    </lineage>
</organism>
<evidence type="ECO:0000313" key="3">
    <source>
        <dbReference type="Proteomes" id="UP000054107"/>
    </source>
</evidence>
<evidence type="ECO:0000256" key="1">
    <source>
        <dbReference type="SAM" id="MobiDB-lite"/>
    </source>
</evidence>
<name>A0A0B7N582_9FUNG</name>
<dbReference type="OrthoDB" id="10512092at2759"/>
<feature type="non-terminal residue" evidence="2">
    <location>
        <position position="147"/>
    </location>
</feature>
<accession>A0A0B7N582</accession>
<dbReference type="AlphaFoldDB" id="A0A0B7N582"/>
<reference evidence="2 3" key="1">
    <citation type="submission" date="2014-09" db="EMBL/GenBank/DDBJ databases">
        <authorList>
            <person name="Ellenberger Sabrina"/>
        </authorList>
    </citation>
    <scope>NUCLEOTIDE SEQUENCE [LARGE SCALE GENOMIC DNA]</scope>
    <source>
        <strain evidence="2 3">CBS 412.66</strain>
    </source>
</reference>
<dbReference type="EMBL" id="LN729773">
    <property type="protein sequence ID" value="CEP13433.1"/>
    <property type="molecule type" value="Genomic_DNA"/>
</dbReference>
<proteinExistence type="predicted"/>
<feature type="region of interest" description="Disordered" evidence="1">
    <location>
        <begin position="97"/>
        <end position="147"/>
    </location>
</feature>
<dbReference type="Proteomes" id="UP000054107">
    <property type="component" value="Unassembled WGS sequence"/>
</dbReference>
<feature type="compositionally biased region" description="Acidic residues" evidence="1">
    <location>
        <begin position="106"/>
        <end position="135"/>
    </location>
</feature>
<gene>
    <name evidence="2" type="primary">PARPA_07512.1 scaffold 28357</name>
</gene>
<sequence length="147" mass="16495">MPRISKYLAPNVRVSITPLYLRRSGVIEVLNGVVDPNTPGLCFYGTTDNEVAGSGNRKRFEVRRDALPDRTFIFDAGCHKFRGERARQTAARVEETLAVQQSNEGSDGEGPDLLEETIEEEMKEEDESSEDEIDLCWEAGQQTTDVR</sequence>
<evidence type="ECO:0000313" key="2">
    <source>
        <dbReference type="EMBL" id="CEP13433.1"/>
    </source>
</evidence>
<protein>
    <submittedName>
        <fullName evidence="2">Uncharacterized protein</fullName>
    </submittedName>
</protein>